<protein>
    <recommendedName>
        <fullName evidence="3">30S ribosomal protein S21</fullName>
    </recommendedName>
</protein>
<dbReference type="EMBL" id="MNUV01000025">
    <property type="protein sequence ID" value="OIO07831.1"/>
    <property type="molecule type" value="Genomic_DNA"/>
</dbReference>
<evidence type="ECO:0000313" key="1">
    <source>
        <dbReference type="EMBL" id="OIO07831.1"/>
    </source>
</evidence>
<dbReference type="Proteomes" id="UP000182860">
    <property type="component" value="Unassembled WGS sequence"/>
</dbReference>
<accession>A0A1J4TC81</accession>
<evidence type="ECO:0008006" key="3">
    <source>
        <dbReference type="Google" id="ProtNLM"/>
    </source>
</evidence>
<sequence>MERGSDMADFKRKPGESFESFLRRFKTGLKNNRILEVSRRKQHIESKRTKRILKKRALIGLDLHKEREYLKKTGKLKEETRGRR</sequence>
<dbReference type="AlphaFoldDB" id="A0A1J4TC81"/>
<gene>
    <name evidence="1" type="ORF">AUJ35_01455</name>
</gene>
<proteinExistence type="predicted"/>
<name>A0A1J4TC81_9BACT</name>
<comment type="caution">
    <text evidence="1">The sequence shown here is derived from an EMBL/GenBank/DDBJ whole genome shotgun (WGS) entry which is preliminary data.</text>
</comment>
<evidence type="ECO:0000313" key="2">
    <source>
        <dbReference type="Proteomes" id="UP000182860"/>
    </source>
</evidence>
<organism evidence="1 2">
    <name type="scientific">Candidatus Falkowbacteria bacterium CG1_02_41_21</name>
    <dbReference type="NCBI Taxonomy" id="1805147"/>
    <lineage>
        <taxon>Bacteria</taxon>
        <taxon>Candidatus Falkowiibacteriota</taxon>
    </lineage>
</organism>
<reference evidence="1 2" key="1">
    <citation type="journal article" date="2016" name="Environ. Microbiol.">
        <title>Genomic resolution of a cold subsurface aquifer community provides metabolic insights for novel microbes adapted to high CO concentrations.</title>
        <authorList>
            <person name="Probst A.J."/>
            <person name="Castelle C.J."/>
            <person name="Singh A."/>
            <person name="Brown C.T."/>
            <person name="Anantharaman K."/>
            <person name="Sharon I."/>
            <person name="Hug L.A."/>
            <person name="Burstein D."/>
            <person name="Emerson J.B."/>
            <person name="Thomas B.C."/>
            <person name="Banfield J.F."/>
        </authorList>
    </citation>
    <scope>NUCLEOTIDE SEQUENCE [LARGE SCALE GENOMIC DNA]</scope>
    <source>
        <strain evidence="1">CG1_02_41_21</strain>
    </source>
</reference>